<keyword evidence="3" id="KW-0862">Zinc</keyword>
<evidence type="ECO:0000256" key="2">
    <source>
        <dbReference type="ARBA" id="ARBA00022771"/>
    </source>
</evidence>
<dbReference type="SUPFAM" id="SSF57850">
    <property type="entry name" value="RING/U-box"/>
    <property type="match status" value="1"/>
</dbReference>
<dbReference type="Gene3D" id="3.30.40.10">
    <property type="entry name" value="Zinc/RING finger domain, C3HC4 (zinc finger)"/>
    <property type="match status" value="1"/>
</dbReference>
<dbReference type="PANTHER" id="PTHR45969:SF69">
    <property type="entry name" value="FINGER DOMAIN PROTEIN, PUTATIVE (AFU_ORTHOLOGUE AFUA_3G12190)-RELATED"/>
    <property type="match status" value="1"/>
</dbReference>
<dbReference type="EMBL" id="LR999451">
    <property type="protein sequence ID" value="CAE5959809.1"/>
    <property type="molecule type" value="Genomic_DNA"/>
</dbReference>
<reference evidence="6" key="1">
    <citation type="submission" date="2021-01" db="EMBL/GenBank/DDBJ databases">
        <authorList>
            <person name="Bezrukov I."/>
        </authorList>
    </citation>
    <scope>NUCLEOTIDE SEQUENCE</scope>
</reference>
<feature type="domain" description="RING-type" evidence="5">
    <location>
        <begin position="114"/>
        <end position="155"/>
    </location>
</feature>
<dbReference type="GO" id="GO:0061630">
    <property type="term" value="F:ubiquitin protein ligase activity"/>
    <property type="evidence" value="ECO:0007669"/>
    <property type="project" value="TreeGrafter"/>
</dbReference>
<dbReference type="PANTHER" id="PTHR45969">
    <property type="entry name" value="RING ZINC FINGER PROTEIN-RELATED"/>
    <property type="match status" value="1"/>
</dbReference>
<evidence type="ECO:0000259" key="5">
    <source>
        <dbReference type="PROSITE" id="PS50089"/>
    </source>
</evidence>
<evidence type="ECO:0000313" key="6">
    <source>
        <dbReference type="EMBL" id="CAE5959809.1"/>
    </source>
</evidence>
<dbReference type="Pfam" id="PF13639">
    <property type="entry name" value="zf-RING_2"/>
    <property type="match status" value="1"/>
</dbReference>
<proteinExistence type="predicted"/>
<name>A0A8S1ZKF2_ARAAE</name>
<gene>
    <name evidence="6" type="ORF">AARE701A_LOCUS3299</name>
</gene>
<protein>
    <recommendedName>
        <fullName evidence="5">RING-type domain-containing protein</fullName>
    </recommendedName>
</protein>
<dbReference type="AlphaFoldDB" id="A0A8S1ZKF2"/>
<evidence type="ECO:0000313" key="7">
    <source>
        <dbReference type="Proteomes" id="UP000682877"/>
    </source>
</evidence>
<organism evidence="6 7">
    <name type="scientific">Arabidopsis arenosa</name>
    <name type="common">Sand rock-cress</name>
    <name type="synonym">Cardaminopsis arenosa</name>
    <dbReference type="NCBI Taxonomy" id="38785"/>
    <lineage>
        <taxon>Eukaryota</taxon>
        <taxon>Viridiplantae</taxon>
        <taxon>Streptophyta</taxon>
        <taxon>Embryophyta</taxon>
        <taxon>Tracheophyta</taxon>
        <taxon>Spermatophyta</taxon>
        <taxon>Magnoliopsida</taxon>
        <taxon>eudicotyledons</taxon>
        <taxon>Gunneridae</taxon>
        <taxon>Pentapetalae</taxon>
        <taxon>rosids</taxon>
        <taxon>malvids</taxon>
        <taxon>Brassicales</taxon>
        <taxon>Brassicaceae</taxon>
        <taxon>Camelineae</taxon>
        <taxon>Arabidopsis</taxon>
    </lineage>
</organism>
<keyword evidence="7" id="KW-1185">Reference proteome</keyword>
<dbReference type="InterPro" id="IPR001841">
    <property type="entry name" value="Znf_RING"/>
</dbReference>
<dbReference type="SMART" id="SM00184">
    <property type="entry name" value="RING"/>
    <property type="match status" value="1"/>
</dbReference>
<evidence type="ECO:0000256" key="3">
    <source>
        <dbReference type="ARBA" id="ARBA00022833"/>
    </source>
</evidence>
<dbReference type="Proteomes" id="UP000682877">
    <property type="component" value="Chromosome 1"/>
</dbReference>
<keyword evidence="2 4" id="KW-0863">Zinc-finger</keyword>
<sequence>MSEIIEVVCIDANVTRKSTSNTVEISVTRENVVALGSSDPPPFPTPHLLLNNITSFDEHNMYHLLYPKLQVPNLCRILSFNIASKAKRVQGPLYISFDVTLRPYILEEPAMETCAICLEEDQDLSEMRNCSHVFHDDCINQWLCWSDNYKCPLCRAEIMDDDHLHEETN</sequence>
<accession>A0A8S1ZKF2</accession>
<evidence type="ECO:0000256" key="4">
    <source>
        <dbReference type="PROSITE-ProRule" id="PRU00175"/>
    </source>
</evidence>
<dbReference type="PROSITE" id="PS50089">
    <property type="entry name" value="ZF_RING_2"/>
    <property type="match status" value="1"/>
</dbReference>
<dbReference type="InterPro" id="IPR013083">
    <property type="entry name" value="Znf_RING/FYVE/PHD"/>
</dbReference>
<keyword evidence="1" id="KW-0479">Metal-binding</keyword>
<evidence type="ECO:0000256" key="1">
    <source>
        <dbReference type="ARBA" id="ARBA00022723"/>
    </source>
</evidence>
<dbReference type="GO" id="GO:0008270">
    <property type="term" value="F:zinc ion binding"/>
    <property type="evidence" value="ECO:0007669"/>
    <property type="project" value="UniProtKB-KW"/>
</dbReference>
<dbReference type="GO" id="GO:0016567">
    <property type="term" value="P:protein ubiquitination"/>
    <property type="evidence" value="ECO:0007669"/>
    <property type="project" value="TreeGrafter"/>
</dbReference>